<dbReference type="PANTHER" id="PTHR37984:SF5">
    <property type="entry name" value="PROTEIN NYNRIN-LIKE"/>
    <property type="match status" value="1"/>
</dbReference>
<dbReference type="GeneID" id="119629022"/>
<dbReference type="GO" id="GO:0004519">
    <property type="term" value="F:endonuclease activity"/>
    <property type="evidence" value="ECO:0007669"/>
    <property type="project" value="UniProtKB-KW"/>
</dbReference>
<dbReference type="GO" id="GO:0016779">
    <property type="term" value="F:nucleotidyltransferase activity"/>
    <property type="evidence" value="ECO:0007669"/>
    <property type="project" value="UniProtKB-KW"/>
</dbReference>
<organism evidence="5 6">
    <name type="scientific">Bombyx mori</name>
    <name type="common">Silk moth</name>
    <dbReference type="NCBI Taxonomy" id="7091"/>
    <lineage>
        <taxon>Eukaryota</taxon>
        <taxon>Metazoa</taxon>
        <taxon>Ecdysozoa</taxon>
        <taxon>Arthropoda</taxon>
        <taxon>Hexapoda</taxon>
        <taxon>Insecta</taxon>
        <taxon>Pterygota</taxon>
        <taxon>Neoptera</taxon>
        <taxon>Endopterygota</taxon>
        <taxon>Lepidoptera</taxon>
        <taxon>Glossata</taxon>
        <taxon>Ditrysia</taxon>
        <taxon>Bombycoidea</taxon>
        <taxon>Bombycidae</taxon>
        <taxon>Bombycinae</taxon>
        <taxon>Bombyx</taxon>
    </lineage>
</organism>
<evidence type="ECO:0000256" key="4">
    <source>
        <dbReference type="ARBA" id="ARBA00022759"/>
    </source>
</evidence>
<name>A0A8R2R1A1_BOMMO</name>
<dbReference type="KEGG" id="bmor:119629022"/>
<dbReference type="RefSeq" id="XP_037869337.1">
    <property type="nucleotide sequence ID" value="XM_038013409.1"/>
</dbReference>
<dbReference type="InterPro" id="IPR021109">
    <property type="entry name" value="Peptidase_aspartic_dom_sf"/>
</dbReference>
<keyword evidence="4" id="KW-0378">Hydrolase</keyword>
<dbReference type="Gene3D" id="3.10.10.10">
    <property type="entry name" value="HIV Type 1 Reverse Transcriptase, subunit A, domain 1"/>
    <property type="match status" value="1"/>
</dbReference>
<keyword evidence="1" id="KW-0808">Transferase</keyword>
<dbReference type="Proteomes" id="UP000005204">
    <property type="component" value="Unassembled WGS sequence"/>
</dbReference>
<evidence type="ECO:0000256" key="2">
    <source>
        <dbReference type="ARBA" id="ARBA00022695"/>
    </source>
</evidence>
<evidence type="ECO:0000313" key="6">
    <source>
        <dbReference type="Proteomes" id="UP000005204"/>
    </source>
</evidence>
<dbReference type="EnsemblMetazoa" id="XM_038013409.1">
    <property type="protein sequence ID" value="XP_037869337.1"/>
    <property type="gene ID" value="LOC119629022"/>
</dbReference>
<evidence type="ECO:0008006" key="7">
    <source>
        <dbReference type="Google" id="ProtNLM"/>
    </source>
</evidence>
<dbReference type="InterPro" id="IPR050951">
    <property type="entry name" value="Retrovirus_Pol_polyprotein"/>
</dbReference>
<dbReference type="Gene3D" id="2.40.70.10">
    <property type="entry name" value="Acid Proteases"/>
    <property type="match status" value="1"/>
</dbReference>
<dbReference type="AlphaFoldDB" id="A0A8R2R1A1"/>
<keyword evidence="6" id="KW-1185">Reference proteome</keyword>
<keyword evidence="3" id="KW-0540">Nuclease</keyword>
<dbReference type="SUPFAM" id="SSF50630">
    <property type="entry name" value="Acid proteases"/>
    <property type="match status" value="1"/>
</dbReference>
<accession>A0A8R2R1A1</accession>
<keyword evidence="4" id="KW-0255">Endonuclease</keyword>
<evidence type="ECO:0000256" key="3">
    <source>
        <dbReference type="ARBA" id="ARBA00022722"/>
    </source>
</evidence>
<dbReference type="Gene3D" id="3.30.70.270">
    <property type="match status" value="1"/>
</dbReference>
<dbReference type="InterPro" id="IPR043128">
    <property type="entry name" value="Rev_trsase/Diguanyl_cyclase"/>
</dbReference>
<dbReference type="GO" id="GO:0071897">
    <property type="term" value="P:DNA biosynthetic process"/>
    <property type="evidence" value="ECO:0007669"/>
    <property type="project" value="UniProtKB-ARBA"/>
</dbReference>
<dbReference type="PANTHER" id="PTHR37984">
    <property type="entry name" value="PROTEIN CBG26694"/>
    <property type="match status" value="1"/>
</dbReference>
<sequence>MIRYNLMPVDCEQSFTLLLCILYSVTKTDSDYSPTRAQQRATHGRRCRYIPTDPSDPLTLLLDASFSTRSRHRNPDIFRIDDYIDFFENKCKILDIDNSNLQKDLLLNLLTPEIFHELKVALTPDFDIATYSEICNNLLDLYRIKTTRYRALTEFWNCTREQNETMEHYANRLKGLSRDCGYTNDFLERQLRDRFATGLNHPDLETDLKQKWPDLVQMVDGIPREVTLQQIFTISQSREQAEQDTPRTSIKKINRSKTKTVPLHQNTTRKLNPMHCLRCGKKERQSLSQCSAKDHICKECNTKAHFESCCIKSGRAYISYSEGSRKSIKKITRPHKSSTSSSSFISNNEEESDDEVICSVLGTRKRECKQIDVRINDIPCTMDRDPGSAYSIINTTLWKKLGSPSLQPAPKLKAYGNTNLKTKGITKVTVEVDGLQKLLPVVVMKNAKPMLFGLHWSEVFEMEFPKPVYSIKTSTPITLKQILDKHSQLFDGKLGKVNNYYVNIHVKPEAEPIHFPARPIKFSMKKNIEREIDRLISEGIVEKVDPNITPIEWATPTVNILKSTGEVRICGDYRTTLNPVLIKHLHYKTSLLNPVPIFDQLRQNLANGKLFSKIDLKDAYLQFKIAPVRKST</sequence>
<dbReference type="InterPro" id="IPR043502">
    <property type="entry name" value="DNA/RNA_pol_sf"/>
</dbReference>
<evidence type="ECO:0000313" key="5">
    <source>
        <dbReference type="EnsemblMetazoa" id="XP_037869337.1"/>
    </source>
</evidence>
<protein>
    <recommendedName>
        <fullName evidence="7">Retrotransposon gag domain-containing protein</fullName>
    </recommendedName>
</protein>
<dbReference type="SUPFAM" id="SSF56672">
    <property type="entry name" value="DNA/RNA polymerases"/>
    <property type="match status" value="1"/>
</dbReference>
<evidence type="ECO:0000256" key="1">
    <source>
        <dbReference type="ARBA" id="ARBA00022679"/>
    </source>
</evidence>
<reference evidence="6" key="1">
    <citation type="journal article" date="2008" name="Insect Biochem. Mol. Biol.">
        <title>The genome of a lepidopteran model insect, the silkworm Bombyx mori.</title>
        <authorList>
            <consortium name="International Silkworm Genome Consortium"/>
        </authorList>
    </citation>
    <scope>NUCLEOTIDE SEQUENCE [LARGE SCALE GENOMIC DNA]</scope>
    <source>
        <strain evidence="6">p50T</strain>
    </source>
</reference>
<reference evidence="5" key="2">
    <citation type="submission" date="2022-06" db="UniProtKB">
        <authorList>
            <consortium name="EnsemblMetazoa"/>
        </authorList>
    </citation>
    <scope>IDENTIFICATION</scope>
    <source>
        <strain evidence="5">p50T (Dazao)</strain>
    </source>
</reference>
<keyword evidence="2" id="KW-0548">Nucleotidyltransferase</keyword>
<proteinExistence type="predicted"/>